<accession>A0A6B3VTL0</accession>
<name>A0A6B3VTL0_9BACI</name>
<dbReference type="Proteomes" id="UP000472971">
    <property type="component" value="Unassembled WGS sequence"/>
</dbReference>
<dbReference type="EMBL" id="JAAIWN010000003">
    <property type="protein sequence ID" value="NEY80302.1"/>
    <property type="molecule type" value="Genomic_DNA"/>
</dbReference>
<sequence>MSMSILGLTDEDRIRMQEIAREGELRRQQMKDLEKAIKAKIESEIDDFRSTLLKNYKLLDLEDEIIQIKRQLANNASGKAQAAAEDRIMQLYHMTMGTNMMWGHFINSFA</sequence>
<proteinExistence type="predicted"/>
<dbReference type="AlphaFoldDB" id="A0A6B3VTL0"/>
<protein>
    <submittedName>
        <fullName evidence="2">Uncharacterized protein</fullName>
    </submittedName>
</protein>
<dbReference type="Proteomes" id="UP000570010">
    <property type="component" value="Unassembled WGS sequence"/>
</dbReference>
<reference evidence="2 3" key="1">
    <citation type="submission" date="2020-02" db="EMBL/GenBank/DDBJ databases">
        <title>Bacillus aquiflavi sp. nov., isolated from yellow water of strong flavor Chinese baijiu in Yibin region of China.</title>
        <authorList>
            <person name="Xie J."/>
        </authorList>
    </citation>
    <scope>NUCLEOTIDE SEQUENCE [LARGE SCALE GENOMIC DNA]</scope>
    <source>
        <strain evidence="2 3">3H-10</strain>
    </source>
</reference>
<comment type="caution">
    <text evidence="2">The sequence shown here is derived from an EMBL/GenBank/DDBJ whole genome shotgun (WGS) entry which is preliminary data.</text>
</comment>
<gene>
    <name evidence="2" type="ORF">G4D64_01910</name>
    <name evidence="1" type="ORF">H1Z61_01915</name>
</gene>
<evidence type="ECO:0000313" key="3">
    <source>
        <dbReference type="Proteomes" id="UP000472971"/>
    </source>
</evidence>
<reference evidence="1 4" key="2">
    <citation type="submission" date="2020-07" db="EMBL/GenBank/DDBJ databases">
        <authorList>
            <person name="Feng H."/>
        </authorList>
    </citation>
    <scope>NUCLEOTIDE SEQUENCE [LARGE SCALE GENOMIC DNA]</scope>
    <source>
        <strain evidence="1">S-12</strain>
        <strain evidence="4">s-12</strain>
    </source>
</reference>
<evidence type="ECO:0000313" key="2">
    <source>
        <dbReference type="EMBL" id="NEY80302.1"/>
    </source>
</evidence>
<keyword evidence="3" id="KW-1185">Reference proteome</keyword>
<dbReference type="RefSeq" id="WP_163239576.1">
    <property type="nucleotide sequence ID" value="NZ_CP082780.1"/>
</dbReference>
<organism evidence="2 3">
    <name type="scientific">Bacillus aquiflavi</name>
    <dbReference type="NCBI Taxonomy" id="2672567"/>
    <lineage>
        <taxon>Bacteria</taxon>
        <taxon>Bacillati</taxon>
        <taxon>Bacillota</taxon>
        <taxon>Bacilli</taxon>
        <taxon>Bacillales</taxon>
        <taxon>Bacillaceae</taxon>
        <taxon>Bacillus</taxon>
    </lineage>
</organism>
<evidence type="ECO:0000313" key="4">
    <source>
        <dbReference type="Proteomes" id="UP000570010"/>
    </source>
</evidence>
<dbReference type="EMBL" id="JACEIO010000003">
    <property type="protein sequence ID" value="MBA4535927.1"/>
    <property type="molecule type" value="Genomic_DNA"/>
</dbReference>
<evidence type="ECO:0000313" key="1">
    <source>
        <dbReference type="EMBL" id="MBA4535927.1"/>
    </source>
</evidence>